<keyword evidence="3" id="KW-1185">Reference proteome</keyword>
<dbReference type="Proteomes" id="UP001485043">
    <property type="component" value="Unassembled WGS sequence"/>
</dbReference>
<name>A0AAW1T4R4_9CHLO</name>
<sequence length="129" mass="14419">MASPEPKVGNRVALITDFPALFCGCYWVLSLAIPFYGTINTLFPALSIGATAFVLSCAAFNWYYCSEQRRNVRPVKVPWPLGAYGWKPLFAINIFLFSLFVGTTVGAGIYYSFKQLVSNIHTFHWFAAC</sequence>
<evidence type="ECO:0000256" key="1">
    <source>
        <dbReference type="SAM" id="Phobius"/>
    </source>
</evidence>
<organism evidence="2 3">
    <name type="scientific">Apatococcus fuscideae</name>
    <dbReference type="NCBI Taxonomy" id="2026836"/>
    <lineage>
        <taxon>Eukaryota</taxon>
        <taxon>Viridiplantae</taxon>
        <taxon>Chlorophyta</taxon>
        <taxon>core chlorophytes</taxon>
        <taxon>Trebouxiophyceae</taxon>
        <taxon>Chlorellales</taxon>
        <taxon>Chlorellaceae</taxon>
        <taxon>Apatococcus</taxon>
    </lineage>
</organism>
<proteinExistence type="predicted"/>
<keyword evidence="1" id="KW-0472">Membrane</keyword>
<feature type="transmembrane region" description="Helical" evidence="1">
    <location>
        <begin position="89"/>
        <end position="113"/>
    </location>
</feature>
<protein>
    <recommendedName>
        <fullName evidence="4">Transmembrane 9 superfamily member</fullName>
    </recommendedName>
</protein>
<evidence type="ECO:0000313" key="2">
    <source>
        <dbReference type="EMBL" id="KAK9863976.1"/>
    </source>
</evidence>
<reference evidence="2 3" key="1">
    <citation type="journal article" date="2024" name="Nat. Commun.">
        <title>Phylogenomics reveals the evolutionary origins of lichenization in chlorophyte algae.</title>
        <authorList>
            <person name="Puginier C."/>
            <person name="Libourel C."/>
            <person name="Otte J."/>
            <person name="Skaloud P."/>
            <person name="Haon M."/>
            <person name="Grisel S."/>
            <person name="Petersen M."/>
            <person name="Berrin J.G."/>
            <person name="Delaux P.M."/>
            <person name="Dal Grande F."/>
            <person name="Keller J."/>
        </authorList>
    </citation>
    <scope>NUCLEOTIDE SEQUENCE [LARGE SCALE GENOMIC DNA]</scope>
    <source>
        <strain evidence="2 3">SAG 2523</strain>
    </source>
</reference>
<feature type="transmembrane region" description="Helical" evidence="1">
    <location>
        <begin position="12"/>
        <end position="36"/>
    </location>
</feature>
<dbReference type="AlphaFoldDB" id="A0AAW1T4R4"/>
<keyword evidence="1" id="KW-1133">Transmembrane helix</keyword>
<comment type="caution">
    <text evidence="2">The sequence shown here is derived from an EMBL/GenBank/DDBJ whole genome shotgun (WGS) entry which is preliminary data.</text>
</comment>
<evidence type="ECO:0000313" key="3">
    <source>
        <dbReference type="Proteomes" id="UP001485043"/>
    </source>
</evidence>
<accession>A0AAW1T4R4</accession>
<feature type="transmembrane region" description="Helical" evidence="1">
    <location>
        <begin position="42"/>
        <end position="64"/>
    </location>
</feature>
<keyword evidence="1" id="KW-0812">Transmembrane</keyword>
<evidence type="ECO:0008006" key="4">
    <source>
        <dbReference type="Google" id="ProtNLM"/>
    </source>
</evidence>
<gene>
    <name evidence="2" type="ORF">WJX84_006096</name>
</gene>
<dbReference type="EMBL" id="JALJOV010000406">
    <property type="protein sequence ID" value="KAK9863976.1"/>
    <property type="molecule type" value="Genomic_DNA"/>
</dbReference>